<reference evidence="1 2" key="1">
    <citation type="submission" date="2019-05" db="EMBL/GenBank/DDBJ databases">
        <title>The Complete Genome Sequence of the n-alkane-degrading Desulfoglaeba alkanexedens ALDC reveals multiple alkylsuccinate synthase gene clusters.</title>
        <authorList>
            <person name="Callaghan A.V."/>
            <person name="Davidova I.A."/>
            <person name="Duncan K.E."/>
            <person name="Morris B."/>
            <person name="McInerney M.J."/>
        </authorList>
    </citation>
    <scope>NUCLEOTIDE SEQUENCE [LARGE SCALE GENOMIC DNA]</scope>
    <source>
        <strain evidence="1 2">ALDC</strain>
    </source>
</reference>
<dbReference type="RefSeq" id="WP_137422739.1">
    <property type="nucleotide sequence ID" value="NZ_CP040098.1"/>
</dbReference>
<reference evidence="1 2" key="2">
    <citation type="submission" date="2019-05" db="EMBL/GenBank/DDBJ databases">
        <authorList>
            <person name="Suflita J.M."/>
            <person name="Marks C.R."/>
        </authorList>
    </citation>
    <scope>NUCLEOTIDE SEQUENCE [LARGE SCALE GENOMIC DNA]</scope>
    <source>
        <strain evidence="1 2">ALDC</strain>
    </source>
</reference>
<accession>A0A4P8KZ26</accession>
<dbReference type="PANTHER" id="PTHR12993:SF28">
    <property type="entry name" value="LMBE FAMILY PROTEIN"/>
    <property type="match status" value="1"/>
</dbReference>
<dbReference type="Proteomes" id="UP000298602">
    <property type="component" value="Chromosome"/>
</dbReference>
<evidence type="ECO:0000313" key="1">
    <source>
        <dbReference type="EMBL" id="QCQ20769.1"/>
    </source>
</evidence>
<proteinExistence type="predicted"/>
<organism evidence="1 2">
    <name type="scientific">Desulfoglaeba alkanexedens ALDC</name>
    <dbReference type="NCBI Taxonomy" id="980445"/>
    <lineage>
        <taxon>Bacteria</taxon>
        <taxon>Pseudomonadati</taxon>
        <taxon>Thermodesulfobacteriota</taxon>
        <taxon>Syntrophobacteria</taxon>
        <taxon>Syntrophobacterales</taxon>
        <taxon>Syntrophobacteraceae</taxon>
        <taxon>Desulfoglaeba</taxon>
    </lineage>
</organism>
<sequence>MTLQVDVLVITAHPDDAEFGAAGTVARFRKAGRSVAYVVCTDGEKGTSDRSLSPERLAAMRREEQMAAARLLGLSDVAFLGYPDQQLEDSFEFRKHLVRMIRTYRPATVITSDPYRRYLWHRDHRIVGQVVLDAVFPYARDHLAYPDLLEEGLEPHKVREVLLWASEDVNHRVDITSTFETKLAALRCHESQVRELPWPDLESWLRDRCRAMAQGETYELAEAFHRVEIPLRTPGGEKCRLGLCGRAPADRLSV</sequence>
<dbReference type="EMBL" id="CP040098">
    <property type="protein sequence ID" value="QCQ20769.1"/>
    <property type="molecule type" value="Genomic_DNA"/>
</dbReference>
<dbReference type="InterPro" id="IPR003737">
    <property type="entry name" value="GlcNAc_PI_deacetylase-related"/>
</dbReference>
<dbReference type="GO" id="GO:0016811">
    <property type="term" value="F:hydrolase activity, acting on carbon-nitrogen (but not peptide) bonds, in linear amides"/>
    <property type="evidence" value="ECO:0007669"/>
    <property type="project" value="TreeGrafter"/>
</dbReference>
<gene>
    <name evidence="1" type="ORF">FDQ92_00240</name>
</gene>
<dbReference type="PANTHER" id="PTHR12993">
    <property type="entry name" value="N-ACETYLGLUCOSAMINYL-PHOSPHATIDYLINOSITOL DE-N-ACETYLASE-RELATED"/>
    <property type="match status" value="1"/>
</dbReference>
<keyword evidence="2" id="KW-1185">Reference proteome</keyword>
<dbReference type="Gene3D" id="3.40.50.10320">
    <property type="entry name" value="LmbE-like"/>
    <property type="match status" value="1"/>
</dbReference>
<dbReference type="OrthoDB" id="9816564at2"/>
<name>A0A4P8KZ26_9BACT</name>
<dbReference type="Pfam" id="PF02585">
    <property type="entry name" value="PIG-L"/>
    <property type="match status" value="1"/>
</dbReference>
<evidence type="ECO:0000313" key="2">
    <source>
        <dbReference type="Proteomes" id="UP000298602"/>
    </source>
</evidence>
<protein>
    <submittedName>
        <fullName evidence="1">PIG-L family deacetylase</fullName>
    </submittedName>
</protein>
<dbReference type="AlphaFoldDB" id="A0A4P8KZ26"/>
<dbReference type="SUPFAM" id="SSF102588">
    <property type="entry name" value="LmbE-like"/>
    <property type="match status" value="1"/>
</dbReference>
<dbReference type="InterPro" id="IPR024078">
    <property type="entry name" value="LmbE-like_dom_sf"/>
</dbReference>
<dbReference type="KEGG" id="dax:FDQ92_00240"/>